<reference evidence="1 2" key="1">
    <citation type="journal article" date="2015" name="Int. J. Syst. Evol. Microbiol.">
        <title>Acinetobacter equi sp. nov. isolated from horse faeces.</title>
        <authorList>
            <person name="Poppel M.T."/>
            <person name="Skiebe E."/>
            <person name="Laue M."/>
            <person name="Bergmann H."/>
            <person name="Ebersberger I."/>
            <person name="Garn T."/>
            <person name="Fruth A."/>
            <person name="Baumgardt S."/>
            <person name="Busse H.J."/>
            <person name="Wilharm G."/>
        </authorList>
    </citation>
    <scope>NUCLEOTIDE SEQUENCE [LARGE SCALE GENOMIC DNA]</scope>
    <source>
        <strain evidence="1 2">114</strain>
    </source>
</reference>
<dbReference type="KEGG" id="aei:AOY20_10265"/>
<accession>A0A0N7GXW9</accession>
<gene>
    <name evidence="1" type="ORF">AOY20_10265</name>
</gene>
<dbReference type="EMBL" id="CP012808">
    <property type="protein sequence ID" value="ALH95883.1"/>
    <property type="molecule type" value="Genomic_DNA"/>
</dbReference>
<dbReference type="RefSeq" id="WP_054581771.1">
    <property type="nucleotide sequence ID" value="NZ_CP012808.1"/>
</dbReference>
<organism evidence="1 2">
    <name type="scientific">Acinetobacter equi</name>
    <dbReference type="NCBI Taxonomy" id="1324350"/>
    <lineage>
        <taxon>Bacteria</taxon>
        <taxon>Pseudomonadati</taxon>
        <taxon>Pseudomonadota</taxon>
        <taxon>Gammaproteobacteria</taxon>
        <taxon>Moraxellales</taxon>
        <taxon>Moraxellaceae</taxon>
        <taxon>Acinetobacter</taxon>
    </lineage>
</organism>
<dbReference type="Proteomes" id="UP000064939">
    <property type="component" value="Chromosome"/>
</dbReference>
<keyword evidence="2" id="KW-1185">Reference proteome</keyword>
<dbReference type="OrthoDB" id="6694698at2"/>
<evidence type="ECO:0000313" key="1">
    <source>
        <dbReference type="EMBL" id="ALH95883.1"/>
    </source>
</evidence>
<proteinExistence type="predicted"/>
<sequence length="94" mass="11196">MNTEDKSDFFIHQLHEILLKDWDPKNIQKKPEFEDEYDSYIEDLLDIFAEENASQTQIVELLLYIEDTLSLKPNEKRAVSVADKIWQAFEEFIS</sequence>
<dbReference type="STRING" id="1324350.AOY20_10265"/>
<evidence type="ECO:0000313" key="2">
    <source>
        <dbReference type="Proteomes" id="UP000064939"/>
    </source>
</evidence>
<evidence type="ECO:0008006" key="3">
    <source>
        <dbReference type="Google" id="ProtNLM"/>
    </source>
</evidence>
<name>A0A0N7GXW9_9GAMM</name>
<protein>
    <recommendedName>
        <fullName evidence="3">DUF1871 domain-containing protein</fullName>
    </recommendedName>
</protein>
<dbReference type="AlphaFoldDB" id="A0A0N7GXW9"/>